<keyword evidence="9 15" id="KW-0326">Glycosidase</keyword>
<evidence type="ECO:0000256" key="12">
    <source>
        <dbReference type="ARBA" id="ARBA00037312"/>
    </source>
</evidence>
<dbReference type="GO" id="GO:0047911">
    <property type="term" value="F:galacturan 1,4-alpha-galacturonidase activity"/>
    <property type="evidence" value="ECO:0007669"/>
    <property type="project" value="UniProtKB-EC"/>
</dbReference>
<dbReference type="InterPro" id="IPR011050">
    <property type="entry name" value="Pectin_lyase_fold/virulence"/>
</dbReference>
<dbReference type="PANTHER" id="PTHR31736:SF12">
    <property type="entry name" value="EXO-POLYGALACTURONASE, PUTATIVE-RELATED"/>
    <property type="match status" value="1"/>
</dbReference>
<dbReference type="PANTHER" id="PTHR31736">
    <property type="match status" value="1"/>
</dbReference>
<evidence type="ECO:0000256" key="2">
    <source>
        <dbReference type="ARBA" id="ARBA00008834"/>
    </source>
</evidence>
<dbReference type="InterPro" id="IPR000743">
    <property type="entry name" value="Glyco_hydro_28"/>
</dbReference>
<dbReference type="AlphaFoldDB" id="A0A1Y1UDH6"/>
<evidence type="ECO:0000256" key="10">
    <source>
        <dbReference type="ARBA" id="ARBA00023316"/>
    </source>
</evidence>
<evidence type="ECO:0000256" key="4">
    <source>
        <dbReference type="ARBA" id="ARBA00022729"/>
    </source>
</evidence>
<accession>A0A1Y1UDH6</accession>
<protein>
    <recommendedName>
        <fullName evidence="13">galacturonan 1,4-alpha-galacturonidase</fullName>
        <ecNumber evidence="13">3.2.1.67</ecNumber>
    </recommendedName>
</protein>
<evidence type="ECO:0000256" key="6">
    <source>
        <dbReference type="ARBA" id="ARBA00023157"/>
    </source>
</evidence>
<dbReference type="InterPro" id="IPR012334">
    <property type="entry name" value="Pectin_lyas_fold"/>
</dbReference>
<dbReference type="EC" id="3.2.1.67" evidence="13"/>
<proteinExistence type="inferred from homology"/>
<dbReference type="EMBL" id="NBSH01000009">
    <property type="protein sequence ID" value="ORX36062.1"/>
    <property type="molecule type" value="Genomic_DNA"/>
</dbReference>
<evidence type="ECO:0000256" key="7">
    <source>
        <dbReference type="ARBA" id="ARBA00023180"/>
    </source>
</evidence>
<name>A0A1Y1UDH6_9TREE</name>
<dbReference type="STRING" id="4999.A0A1Y1UDH6"/>
<feature type="signal peptide" evidence="16">
    <location>
        <begin position="1"/>
        <end position="18"/>
    </location>
</feature>
<dbReference type="OrthoDB" id="187139at2759"/>
<evidence type="ECO:0000256" key="3">
    <source>
        <dbReference type="ARBA" id="ARBA00022525"/>
    </source>
</evidence>
<dbReference type="RefSeq" id="XP_021870191.1">
    <property type="nucleotide sequence ID" value="XM_022016283.1"/>
</dbReference>
<evidence type="ECO:0000256" key="1">
    <source>
        <dbReference type="ARBA" id="ARBA00004613"/>
    </source>
</evidence>
<comment type="similarity">
    <text evidence="2 15">Belongs to the glycosyl hydrolase 28 family.</text>
</comment>
<evidence type="ECO:0000256" key="11">
    <source>
        <dbReference type="ARBA" id="ARBA00023326"/>
    </source>
</evidence>
<keyword evidence="5 15" id="KW-0378">Hydrolase</keyword>
<keyword evidence="10" id="KW-0961">Cell wall biogenesis/degradation</keyword>
<dbReference type="GeneID" id="33558092"/>
<evidence type="ECO:0000313" key="18">
    <source>
        <dbReference type="Proteomes" id="UP000193218"/>
    </source>
</evidence>
<dbReference type="GO" id="GO:0000272">
    <property type="term" value="P:polysaccharide catabolic process"/>
    <property type="evidence" value="ECO:0007669"/>
    <property type="project" value="UniProtKB-KW"/>
</dbReference>
<dbReference type="Proteomes" id="UP000193218">
    <property type="component" value="Unassembled WGS sequence"/>
</dbReference>
<sequence>MLNAIVFLIILRAAPVLSSWIPSASNIFVEVATWLEPTNNLLAITEVNGPEGRTRRCRLMASGVDDTDGLELAVAKCGSRGIIDLPHPRYIISRPLDLRLEHSTLNVHGFLTFTDDLDYWKSNHIAFPFQNQSLGLVFHGHHFTLDGHNTGGIDGQGQKWYDDARREGNKYGRPMSLAISHSHDVVIKNWSIIQPQFWASLVAWSRNVLLKNVYVNATSYNPESWEEPDGKSWLQNTDGLDTYNADNVTVENFVYQGGDDCLALKANSTAITFRNITCVGGTGIAIGSLAQYPGVTDIIEDVWIEDVKLLPAPSNQCALFQGLLLKAWGAETHGTPPNGGGGGLGYAHNITFKDIYMEGIIRPIVLQSTLTYLSNVTLSPGNFEWSDLHFRNITAMSKYNRLIWLDCPAQHPCRNFTFRDMHLIPGATDHPELRYVCNNVVLGGKDGLNECHPSDSMLERREDGWPHE</sequence>
<reference evidence="17 18" key="1">
    <citation type="submission" date="2017-03" db="EMBL/GenBank/DDBJ databases">
        <title>Widespread Adenine N6-methylation of Active Genes in Fungi.</title>
        <authorList>
            <consortium name="DOE Joint Genome Institute"/>
            <person name="Mondo S.J."/>
            <person name="Dannebaum R.O."/>
            <person name="Kuo R.C."/>
            <person name="Louie K.B."/>
            <person name="Bewick A.J."/>
            <person name="Labutti K."/>
            <person name="Haridas S."/>
            <person name="Kuo A."/>
            <person name="Salamov A."/>
            <person name="Ahrendt S.R."/>
            <person name="Lau R."/>
            <person name="Bowen B.P."/>
            <person name="Lipzen A."/>
            <person name="Sullivan W."/>
            <person name="Andreopoulos W.B."/>
            <person name="Clum A."/>
            <person name="Lindquist E."/>
            <person name="Daum C."/>
            <person name="Northen T.R."/>
            <person name="Ramamoorthy G."/>
            <person name="Schmitz R.J."/>
            <person name="Gryganskyi A."/>
            <person name="Culley D."/>
            <person name="Magnuson J."/>
            <person name="James T.Y."/>
            <person name="O'Malley M.A."/>
            <person name="Stajich J.E."/>
            <person name="Spatafora J.W."/>
            <person name="Visel A."/>
            <person name="Grigoriev I.V."/>
        </authorList>
    </citation>
    <scope>NUCLEOTIDE SEQUENCE [LARGE SCALE GENOMIC DNA]</scope>
    <source>
        <strain evidence="17 18">NRRL Y-17943</strain>
    </source>
</reference>
<evidence type="ECO:0000256" key="16">
    <source>
        <dbReference type="SAM" id="SignalP"/>
    </source>
</evidence>
<comment type="function">
    <text evidence="12">Specific in hydrolyzing the terminal glycosidic bond of polygalacturonic acid and oligogalacturonates.</text>
</comment>
<comment type="catalytic activity">
    <reaction evidence="14">
        <text>[(1-&gt;4)-alpha-D-galacturonosyl](n) + H2O = alpha-D-galacturonate + [(1-&gt;4)-alpha-D-galacturonosyl](n-1)</text>
        <dbReference type="Rhea" id="RHEA:14117"/>
        <dbReference type="Rhea" id="RHEA-COMP:14570"/>
        <dbReference type="Rhea" id="RHEA-COMP:14572"/>
        <dbReference type="ChEBI" id="CHEBI:15377"/>
        <dbReference type="ChEBI" id="CHEBI:58658"/>
        <dbReference type="ChEBI" id="CHEBI:140523"/>
        <dbReference type="EC" id="3.2.1.67"/>
    </reaction>
</comment>
<dbReference type="GO" id="GO:0071555">
    <property type="term" value="P:cell wall organization"/>
    <property type="evidence" value="ECO:0007669"/>
    <property type="project" value="UniProtKB-KW"/>
</dbReference>
<keyword evidence="7" id="KW-0325">Glycoprotein</keyword>
<dbReference type="GO" id="GO:0005576">
    <property type="term" value="C:extracellular region"/>
    <property type="evidence" value="ECO:0007669"/>
    <property type="project" value="UniProtKB-SubCell"/>
</dbReference>
<evidence type="ECO:0000256" key="13">
    <source>
        <dbReference type="ARBA" id="ARBA00038933"/>
    </source>
</evidence>
<comment type="caution">
    <text evidence="17">The sequence shown here is derived from an EMBL/GenBank/DDBJ whole genome shotgun (WGS) entry which is preliminary data.</text>
</comment>
<keyword evidence="8" id="KW-0119">Carbohydrate metabolism</keyword>
<feature type="chain" id="PRO_5012033510" description="galacturonan 1,4-alpha-galacturonidase" evidence="16">
    <location>
        <begin position="19"/>
        <end position="468"/>
    </location>
</feature>
<comment type="subcellular location">
    <subcellularLocation>
        <location evidence="1">Secreted</location>
    </subcellularLocation>
</comment>
<keyword evidence="3" id="KW-0964">Secreted</keyword>
<dbReference type="InParanoid" id="A0A1Y1UDH6"/>
<dbReference type="GO" id="GO:0004650">
    <property type="term" value="F:polygalacturonase activity"/>
    <property type="evidence" value="ECO:0007669"/>
    <property type="project" value="InterPro"/>
</dbReference>
<keyword evidence="18" id="KW-1185">Reference proteome</keyword>
<organism evidence="17 18">
    <name type="scientific">Kockovaella imperatae</name>
    <dbReference type="NCBI Taxonomy" id="4999"/>
    <lineage>
        <taxon>Eukaryota</taxon>
        <taxon>Fungi</taxon>
        <taxon>Dikarya</taxon>
        <taxon>Basidiomycota</taxon>
        <taxon>Agaricomycotina</taxon>
        <taxon>Tremellomycetes</taxon>
        <taxon>Tremellales</taxon>
        <taxon>Cuniculitremaceae</taxon>
        <taxon>Kockovaella</taxon>
    </lineage>
</organism>
<evidence type="ECO:0000256" key="14">
    <source>
        <dbReference type="ARBA" id="ARBA00048766"/>
    </source>
</evidence>
<evidence type="ECO:0000256" key="5">
    <source>
        <dbReference type="ARBA" id="ARBA00022801"/>
    </source>
</evidence>
<dbReference type="Pfam" id="PF00295">
    <property type="entry name" value="Glyco_hydro_28"/>
    <property type="match status" value="1"/>
</dbReference>
<keyword evidence="6" id="KW-1015">Disulfide bond</keyword>
<dbReference type="Gene3D" id="2.160.20.10">
    <property type="entry name" value="Single-stranded right-handed beta-helix, Pectin lyase-like"/>
    <property type="match status" value="1"/>
</dbReference>
<gene>
    <name evidence="17" type="ORF">BD324DRAFT_630030</name>
</gene>
<dbReference type="SUPFAM" id="SSF51126">
    <property type="entry name" value="Pectin lyase-like"/>
    <property type="match status" value="1"/>
</dbReference>
<keyword evidence="11" id="KW-0624">Polysaccharide degradation</keyword>
<evidence type="ECO:0000256" key="9">
    <source>
        <dbReference type="ARBA" id="ARBA00023295"/>
    </source>
</evidence>
<keyword evidence="4 16" id="KW-0732">Signal</keyword>
<evidence type="ECO:0000313" key="17">
    <source>
        <dbReference type="EMBL" id="ORX36062.1"/>
    </source>
</evidence>
<evidence type="ECO:0000256" key="15">
    <source>
        <dbReference type="RuleBase" id="RU361169"/>
    </source>
</evidence>
<evidence type="ECO:0000256" key="8">
    <source>
        <dbReference type="ARBA" id="ARBA00023277"/>
    </source>
</evidence>